<dbReference type="EnsemblMetazoa" id="MDOA016839-RA">
    <property type="protein sequence ID" value="MDOA016839-PA"/>
    <property type="gene ID" value="MDOA016839"/>
</dbReference>
<evidence type="ECO:0000313" key="1">
    <source>
        <dbReference type="EnsemblMetazoa" id="MDOA016839-PA"/>
    </source>
</evidence>
<proteinExistence type="predicted"/>
<reference evidence="1" key="1">
    <citation type="submission" date="2020-05" db="UniProtKB">
        <authorList>
            <consortium name="EnsemblMetazoa"/>
        </authorList>
    </citation>
    <scope>IDENTIFICATION</scope>
    <source>
        <strain evidence="1">Aabys</strain>
    </source>
</reference>
<organism evidence="1">
    <name type="scientific">Musca domestica</name>
    <name type="common">House fly</name>
    <dbReference type="NCBI Taxonomy" id="7370"/>
    <lineage>
        <taxon>Eukaryota</taxon>
        <taxon>Metazoa</taxon>
        <taxon>Ecdysozoa</taxon>
        <taxon>Arthropoda</taxon>
        <taxon>Hexapoda</taxon>
        <taxon>Insecta</taxon>
        <taxon>Pterygota</taxon>
        <taxon>Neoptera</taxon>
        <taxon>Endopterygota</taxon>
        <taxon>Diptera</taxon>
        <taxon>Brachycera</taxon>
        <taxon>Muscomorpha</taxon>
        <taxon>Muscoidea</taxon>
        <taxon>Muscidae</taxon>
        <taxon>Musca</taxon>
    </lineage>
</organism>
<dbReference type="RefSeq" id="XP_011293543.1">
    <property type="nucleotide sequence ID" value="XM_011295241.1"/>
</dbReference>
<dbReference type="VEuPathDB" id="VectorBase:MDOMA2_017653"/>
<sequence length="116" mass="12690">MDAYRRNICCETVVIIPPPPPNVCCQPQLPMYPPIRPFPTSLPPTQLTTQTPLVIVPPPTRPVVVLPPPSLAYPPIQSPCCATCTTYGYYGPPPCVRFTLPRNGPSRILLYVPPIG</sequence>
<protein>
    <submittedName>
        <fullName evidence="3">Classical arabinogalactan protein 9-like</fullName>
    </submittedName>
</protein>
<dbReference type="VEuPathDB" id="VectorBase:MDOA016839"/>
<accession>A0A1I8NL02</accession>
<gene>
    <name evidence="1" type="primary">105261985</name>
    <name evidence="3" type="synonym">LOC105261985</name>
</gene>
<keyword evidence="2" id="KW-1185">Reference proteome</keyword>
<evidence type="ECO:0000313" key="2">
    <source>
        <dbReference type="Proteomes" id="UP001652621"/>
    </source>
</evidence>
<dbReference type="AlphaFoldDB" id="A0A1I8NL02"/>
<name>A0A1I8NL02_MUSDO</name>
<dbReference type="KEGG" id="mde:105261985"/>
<evidence type="ECO:0000313" key="3">
    <source>
        <dbReference type="RefSeq" id="XP_011293543.1"/>
    </source>
</evidence>
<dbReference type="Proteomes" id="UP001652621">
    <property type="component" value="Unplaced"/>
</dbReference>
<reference evidence="3" key="2">
    <citation type="submission" date="2025-04" db="UniProtKB">
        <authorList>
            <consortium name="RefSeq"/>
        </authorList>
    </citation>
    <scope>IDENTIFICATION</scope>
    <source>
        <strain evidence="3">Aabys</strain>
    </source>
</reference>
<dbReference type="GeneID" id="105261985"/>